<dbReference type="Pfam" id="PF07690">
    <property type="entry name" value="MFS_1"/>
    <property type="match status" value="1"/>
</dbReference>
<feature type="domain" description="Major facilitator superfamily (MFS) profile" evidence="8">
    <location>
        <begin position="96"/>
        <end position="594"/>
    </location>
</feature>
<evidence type="ECO:0000256" key="4">
    <source>
        <dbReference type="ARBA" id="ARBA00023136"/>
    </source>
</evidence>
<proteinExistence type="predicted"/>
<comment type="caution">
    <text evidence="9">The sequence shown here is derived from an EMBL/GenBank/DDBJ whole genome shotgun (WGS) entry which is preliminary data.</text>
</comment>
<keyword evidence="2 7" id="KW-0812">Transmembrane</keyword>
<evidence type="ECO:0000259" key="8">
    <source>
        <dbReference type="PROSITE" id="PS50850"/>
    </source>
</evidence>
<feature type="transmembrane region" description="Helical" evidence="7">
    <location>
        <begin position="417"/>
        <end position="435"/>
    </location>
</feature>
<feature type="transmembrane region" description="Helical" evidence="7">
    <location>
        <begin position="251"/>
        <end position="270"/>
    </location>
</feature>
<dbReference type="InterPro" id="IPR036259">
    <property type="entry name" value="MFS_trans_sf"/>
</dbReference>
<name>A0ABR1GJT2_9HYPO</name>
<feature type="transmembrane region" description="Helical" evidence="7">
    <location>
        <begin position="291"/>
        <end position="310"/>
    </location>
</feature>
<feature type="transmembrane region" description="Helical" evidence="7">
    <location>
        <begin position="391"/>
        <end position="411"/>
    </location>
</feature>
<feature type="transmembrane region" description="Helical" evidence="7">
    <location>
        <begin position="491"/>
        <end position="509"/>
    </location>
</feature>
<dbReference type="PANTHER" id="PTHR23501">
    <property type="entry name" value="MAJOR FACILITATOR SUPERFAMILY"/>
    <property type="match status" value="1"/>
</dbReference>
<feature type="compositionally biased region" description="Low complexity" evidence="6">
    <location>
        <begin position="43"/>
        <end position="55"/>
    </location>
</feature>
<dbReference type="PROSITE" id="PS50850">
    <property type="entry name" value="MFS"/>
    <property type="match status" value="1"/>
</dbReference>
<gene>
    <name evidence="9" type="ORF">QQX98_012169</name>
</gene>
<feature type="transmembrane region" description="Helical" evidence="7">
    <location>
        <begin position="162"/>
        <end position="186"/>
    </location>
</feature>
<evidence type="ECO:0000256" key="5">
    <source>
        <dbReference type="ARBA" id="ARBA00023180"/>
    </source>
</evidence>
<accession>A0ABR1GJT2</accession>
<evidence type="ECO:0000256" key="7">
    <source>
        <dbReference type="SAM" id="Phobius"/>
    </source>
</evidence>
<reference evidence="9 10" key="1">
    <citation type="journal article" date="2025" name="Microbiol. Resour. Announc.">
        <title>Draft genome sequences for Neonectria magnoliae and Neonectria punicea, canker pathogens of Liriodendron tulipifera and Acer saccharum in West Virginia.</title>
        <authorList>
            <person name="Petronek H.M."/>
            <person name="Kasson M.T."/>
            <person name="Metheny A.M."/>
            <person name="Stauder C.M."/>
            <person name="Lovett B."/>
            <person name="Lynch S.C."/>
            <person name="Garnas J.R."/>
            <person name="Kasson L.R."/>
            <person name="Stajich J.E."/>
        </authorList>
    </citation>
    <scope>NUCLEOTIDE SEQUENCE [LARGE SCALE GENOMIC DNA]</scope>
    <source>
        <strain evidence="9 10">NRRL 64653</strain>
    </source>
</reference>
<feature type="transmembrane region" description="Helical" evidence="7">
    <location>
        <begin position="218"/>
        <end position="239"/>
    </location>
</feature>
<dbReference type="SUPFAM" id="SSF103473">
    <property type="entry name" value="MFS general substrate transporter"/>
    <property type="match status" value="1"/>
</dbReference>
<dbReference type="Gene3D" id="1.20.1250.20">
    <property type="entry name" value="MFS general substrate transporter like domains"/>
    <property type="match status" value="2"/>
</dbReference>
<keyword evidence="3 7" id="KW-1133">Transmembrane helix</keyword>
<dbReference type="Proteomes" id="UP001498476">
    <property type="component" value="Unassembled WGS sequence"/>
</dbReference>
<feature type="transmembrane region" description="Helical" evidence="7">
    <location>
        <begin position="447"/>
        <end position="471"/>
    </location>
</feature>
<keyword evidence="5" id="KW-0325">Glycoprotein</keyword>
<feature type="region of interest" description="Disordered" evidence="6">
    <location>
        <begin position="1"/>
        <end position="76"/>
    </location>
</feature>
<feature type="transmembrane region" description="Helical" evidence="7">
    <location>
        <begin position="132"/>
        <end position="150"/>
    </location>
</feature>
<organism evidence="9 10">
    <name type="scientific">Neonectria punicea</name>
    <dbReference type="NCBI Taxonomy" id="979145"/>
    <lineage>
        <taxon>Eukaryota</taxon>
        <taxon>Fungi</taxon>
        <taxon>Dikarya</taxon>
        <taxon>Ascomycota</taxon>
        <taxon>Pezizomycotina</taxon>
        <taxon>Sordariomycetes</taxon>
        <taxon>Hypocreomycetidae</taxon>
        <taxon>Hypocreales</taxon>
        <taxon>Nectriaceae</taxon>
        <taxon>Neonectria</taxon>
    </lineage>
</organism>
<feature type="transmembrane region" description="Helical" evidence="7">
    <location>
        <begin position="93"/>
        <end position="117"/>
    </location>
</feature>
<dbReference type="InterPro" id="IPR020846">
    <property type="entry name" value="MFS_dom"/>
</dbReference>
<evidence type="ECO:0000256" key="1">
    <source>
        <dbReference type="ARBA" id="ARBA00004141"/>
    </source>
</evidence>
<keyword evidence="4 7" id="KW-0472">Membrane</keyword>
<dbReference type="InterPro" id="IPR011701">
    <property type="entry name" value="MFS"/>
</dbReference>
<comment type="subcellular location">
    <subcellularLocation>
        <location evidence="1">Membrane</location>
        <topology evidence="1">Multi-pass membrane protein</topology>
    </subcellularLocation>
</comment>
<evidence type="ECO:0000256" key="3">
    <source>
        <dbReference type="ARBA" id="ARBA00022989"/>
    </source>
</evidence>
<dbReference type="PANTHER" id="PTHR23501:SF6">
    <property type="entry name" value="MULTIDRUG TRANSPORTER, PUTATIVE (AFU_ORTHOLOGUE AFUA_3G14560)-RELATED"/>
    <property type="match status" value="1"/>
</dbReference>
<evidence type="ECO:0000313" key="9">
    <source>
        <dbReference type="EMBL" id="KAK7398445.1"/>
    </source>
</evidence>
<evidence type="ECO:0000256" key="6">
    <source>
        <dbReference type="SAM" id="MobiDB-lite"/>
    </source>
</evidence>
<feature type="transmembrane region" description="Helical" evidence="7">
    <location>
        <begin position="316"/>
        <end position="334"/>
    </location>
</feature>
<keyword evidence="10" id="KW-1185">Reference proteome</keyword>
<feature type="compositionally biased region" description="Polar residues" evidence="6">
    <location>
        <begin position="32"/>
        <end position="42"/>
    </location>
</feature>
<dbReference type="EMBL" id="JAZAVJ010000336">
    <property type="protein sequence ID" value="KAK7398445.1"/>
    <property type="molecule type" value="Genomic_DNA"/>
</dbReference>
<feature type="transmembrane region" description="Helical" evidence="7">
    <location>
        <begin position="192"/>
        <end position="211"/>
    </location>
</feature>
<evidence type="ECO:0000256" key="2">
    <source>
        <dbReference type="ARBA" id="ARBA00022692"/>
    </source>
</evidence>
<evidence type="ECO:0000313" key="10">
    <source>
        <dbReference type="Proteomes" id="UP001498476"/>
    </source>
</evidence>
<sequence>MGSARVPPTTNRGAVPTAAVTSAIDGPRSDDVTATEQTPLIRSNSSSGSSSGSSSDTLGDGFVPRNTNTGHHDNGIKDAASAASNVRIGASRVISIAVSLWLLIFLQASSMSGMALIQGTIAAELHTYDSSAMWFSSAYLIPMSSLAPVAGRLATIFAPRSLILPVAAFLAAGSWLCATAGSFAGFVAGRGVAGVGAAGVLTLAIILGLELTSERTRGVVMGCINAGFTLGVSFGAIAYGGLMPVIGWRPLFWIQVPVSLAAGLGVYLSVPDSMGSGAATRGSWREKLSRIDFLGASLLALTIVLFLYGLVGDIEVLPLLLSLVSLLLFLLVEYRLVDEPIIPIKVLSSRGILFSCLAQLGVMSARWTVLFYAPIFMLAVRGAAPPAAGSILIPTNLGFALGGVIVGWLHVRRNGAFWLPSIIALAFFSASLYALSLVASPSLPVELFIVVVLVNGLATGAGLNYTLAHILHLSHDDTRYVTTSLLGTFRGFGGSFGTAIGGGIFYRLLRSKLESGFFKLDGGDHLSEYRRQMISQLLGKPGLAFDGFLDAAEQQVAIEGYAGASKGVWQAAAALGVITVVIQAATGWTAPQEEGEDEIDEEEARIIIGENEGVGEA</sequence>
<protein>
    <recommendedName>
        <fullName evidence="8">Major facilitator superfamily (MFS) profile domain-containing protein</fullName>
    </recommendedName>
</protein>